<reference evidence="1 2" key="1">
    <citation type="journal article" date="2018" name="Front. Plant Sci.">
        <title>Red Clover (Trifolium pratense) and Zigzag Clover (T. medium) - A Picture of Genomic Similarities and Differences.</title>
        <authorList>
            <person name="Dluhosova J."/>
            <person name="Istvanek J."/>
            <person name="Nedelnik J."/>
            <person name="Repkova J."/>
        </authorList>
    </citation>
    <scope>NUCLEOTIDE SEQUENCE [LARGE SCALE GENOMIC DNA]</scope>
    <source>
        <strain evidence="2">cv. 10/8</strain>
        <tissue evidence="1">Leaf</tissue>
    </source>
</reference>
<evidence type="ECO:0000313" key="2">
    <source>
        <dbReference type="Proteomes" id="UP000265520"/>
    </source>
</evidence>
<dbReference type="EMBL" id="LXQA011469566">
    <property type="protein sequence ID" value="MCI98296.1"/>
    <property type="molecule type" value="Genomic_DNA"/>
</dbReference>
<feature type="non-terminal residue" evidence="1">
    <location>
        <position position="55"/>
    </location>
</feature>
<organism evidence="1 2">
    <name type="scientific">Trifolium medium</name>
    <dbReference type="NCBI Taxonomy" id="97028"/>
    <lineage>
        <taxon>Eukaryota</taxon>
        <taxon>Viridiplantae</taxon>
        <taxon>Streptophyta</taxon>
        <taxon>Embryophyta</taxon>
        <taxon>Tracheophyta</taxon>
        <taxon>Spermatophyta</taxon>
        <taxon>Magnoliopsida</taxon>
        <taxon>eudicotyledons</taxon>
        <taxon>Gunneridae</taxon>
        <taxon>Pentapetalae</taxon>
        <taxon>rosids</taxon>
        <taxon>fabids</taxon>
        <taxon>Fabales</taxon>
        <taxon>Fabaceae</taxon>
        <taxon>Papilionoideae</taxon>
        <taxon>50 kb inversion clade</taxon>
        <taxon>NPAAA clade</taxon>
        <taxon>Hologalegina</taxon>
        <taxon>IRL clade</taxon>
        <taxon>Trifolieae</taxon>
        <taxon>Trifolium</taxon>
    </lineage>
</organism>
<proteinExistence type="predicted"/>
<accession>A0A392WE68</accession>
<sequence length="55" mass="6384">MDPNQKKNADLVDKFWEEQFKKIGETADLKSRICSSRVKKIMKEVADVKIPNETC</sequence>
<dbReference type="AlphaFoldDB" id="A0A392WE68"/>
<comment type="caution">
    <text evidence="1">The sequence shown here is derived from an EMBL/GenBank/DDBJ whole genome shotgun (WGS) entry which is preliminary data.</text>
</comment>
<evidence type="ECO:0000313" key="1">
    <source>
        <dbReference type="EMBL" id="MCI98296.1"/>
    </source>
</evidence>
<protein>
    <submittedName>
        <fullName evidence="1">Uncharacterized protein</fullName>
    </submittedName>
</protein>
<name>A0A392WE68_9FABA</name>
<dbReference type="Proteomes" id="UP000265520">
    <property type="component" value="Unassembled WGS sequence"/>
</dbReference>
<keyword evidence="2" id="KW-1185">Reference proteome</keyword>